<name>A0A1X7VLT3_AMPQE</name>
<dbReference type="OrthoDB" id="188511at2759"/>
<protein>
    <recommendedName>
        <fullName evidence="3">DOMON domain-containing protein</fullName>
    </recommendedName>
</protein>
<dbReference type="InterPro" id="IPR045266">
    <property type="entry name" value="DOH_DOMON"/>
</dbReference>
<evidence type="ECO:0000313" key="4">
    <source>
        <dbReference type="EnsemblMetazoa" id="Aqu2.1.41341_001"/>
    </source>
</evidence>
<sequence>MKIAILKFAILNSLFAFSLSQCAGRLRDETEEISVSWTVISNNSVNFTFVAPANTSEYAAVTFSNNNVGFTIDTTDMLANIDIIIAGNNGMIYFVEDRWISNVSVSGGPQFDANQDLTNVGTSFNDRFLTVNFTRPIISPNATEDINLDACRYIGFATEGEVESFVLPAEFGGPRTIGLFGSQICLQMCQFEASTEPPTSTTNGAIGLMMPLVAFIIAAVLAILQ</sequence>
<organism evidence="4">
    <name type="scientific">Amphimedon queenslandica</name>
    <name type="common">Sponge</name>
    <dbReference type="NCBI Taxonomy" id="400682"/>
    <lineage>
        <taxon>Eukaryota</taxon>
        <taxon>Metazoa</taxon>
        <taxon>Porifera</taxon>
        <taxon>Demospongiae</taxon>
        <taxon>Heteroscleromorpha</taxon>
        <taxon>Haplosclerida</taxon>
        <taxon>Niphatidae</taxon>
        <taxon>Amphimedon</taxon>
    </lineage>
</organism>
<keyword evidence="1" id="KW-0812">Transmembrane</keyword>
<dbReference type="AlphaFoldDB" id="A0A1X7VLT3"/>
<dbReference type="PROSITE" id="PS50836">
    <property type="entry name" value="DOMON"/>
    <property type="match status" value="1"/>
</dbReference>
<feature type="chain" id="PRO_5010880274" description="DOMON domain-containing protein" evidence="2">
    <location>
        <begin position="21"/>
        <end position="225"/>
    </location>
</feature>
<dbReference type="STRING" id="400682.A0A1X7VLT3"/>
<accession>A0A1X7VLT3</accession>
<keyword evidence="1" id="KW-1133">Transmembrane helix</keyword>
<keyword evidence="1" id="KW-0472">Membrane</keyword>
<dbReference type="EnsemblMetazoa" id="Aqu2.1.41341_001">
    <property type="protein sequence ID" value="Aqu2.1.41341_001"/>
    <property type="gene ID" value="Aqu2.1.41341"/>
</dbReference>
<dbReference type="PANTHER" id="PTHR46901">
    <property type="entry name" value="GH04942P"/>
    <property type="match status" value="1"/>
</dbReference>
<evidence type="ECO:0000259" key="3">
    <source>
        <dbReference type="PROSITE" id="PS50836"/>
    </source>
</evidence>
<dbReference type="InterPro" id="IPR005018">
    <property type="entry name" value="DOMON_domain"/>
</dbReference>
<feature type="domain" description="DOMON" evidence="3">
    <location>
        <begin position="31"/>
        <end position="160"/>
    </location>
</feature>
<dbReference type="Pfam" id="PF03351">
    <property type="entry name" value="DOMON"/>
    <property type="match status" value="1"/>
</dbReference>
<feature type="signal peptide" evidence="2">
    <location>
        <begin position="1"/>
        <end position="20"/>
    </location>
</feature>
<evidence type="ECO:0000256" key="1">
    <source>
        <dbReference type="SAM" id="Phobius"/>
    </source>
</evidence>
<feature type="transmembrane region" description="Helical" evidence="1">
    <location>
        <begin position="204"/>
        <end position="224"/>
    </location>
</feature>
<dbReference type="CDD" id="cd09631">
    <property type="entry name" value="DOMON_DOH"/>
    <property type="match status" value="1"/>
</dbReference>
<dbReference type="PANTHER" id="PTHR46901:SF2">
    <property type="entry name" value="GH04942P"/>
    <property type="match status" value="1"/>
</dbReference>
<reference evidence="4" key="1">
    <citation type="submission" date="2017-05" db="UniProtKB">
        <authorList>
            <consortium name="EnsemblMetazoa"/>
        </authorList>
    </citation>
    <scope>IDENTIFICATION</scope>
</reference>
<keyword evidence="2" id="KW-0732">Signal</keyword>
<evidence type="ECO:0000256" key="2">
    <source>
        <dbReference type="SAM" id="SignalP"/>
    </source>
</evidence>
<proteinExistence type="predicted"/>
<dbReference type="InParanoid" id="A0A1X7VLT3"/>